<proteinExistence type="predicted"/>
<gene>
    <name evidence="1" type="ORF">M670_03804</name>
</gene>
<protein>
    <submittedName>
        <fullName evidence="1">Uncharacterized protein</fullName>
    </submittedName>
</protein>
<dbReference type="PATRIC" id="fig|1348973.3.peg.3687"/>
<reference evidence="1 2" key="1">
    <citation type="submission" date="2014-04" db="EMBL/GenBank/DDBJ databases">
        <title>Draft genome sequence of Bacillus azotoformans MEV2011, a (co-) denitrifying strain unable to grow in the presence of oxygen.</title>
        <authorList>
            <person name="Nielsen M."/>
            <person name="Schreiber L."/>
            <person name="Finster K."/>
            <person name="Schramm A."/>
        </authorList>
    </citation>
    <scope>NUCLEOTIDE SEQUENCE [LARGE SCALE GENOMIC DNA]</scope>
    <source>
        <strain evidence="1 2">MEV2011</strain>
    </source>
</reference>
<sequence length="95" mass="11228">MNTKIRKVKFNKEGKNPVYKVILECPEGKELYTHFDYILETNTYSVLKVKYDGLDKDAKLAWYTKDVEKLPVDKFLDKVSQKINKKYGYVLESKN</sequence>
<evidence type="ECO:0000313" key="2">
    <source>
        <dbReference type="Proteomes" id="UP000027936"/>
    </source>
</evidence>
<dbReference type="RefSeq" id="WP_003332055.1">
    <property type="nucleotide sequence ID" value="NZ_JJRY01000019.1"/>
</dbReference>
<comment type="caution">
    <text evidence="1">The sequence shown here is derived from an EMBL/GenBank/DDBJ whole genome shotgun (WGS) entry which is preliminary data.</text>
</comment>
<evidence type="ECO:0000313" key="1">
    <source>
        <dbReference type="EMBL" id="KEF37049.1"/>
    </source>
</evidence>
<dbReference type="EMBL" id="JJRY01000019">
    <property type="protein sequence ID" value="KEF37049.1"/>
    <property type="molecule type" value="Genomic_DNA"/>
</dbReference>
<dbReference type="GeneID" id="89469855"/>
<name>A0A072NH80_SCHAZ</name>
<organism evidence="1 2">
    <name type="scientific">Schinkia azotoformans MEV2011</name>
    <dbReference type="NCBI Taxonomy" id="1348973"/>
    <lineage>
        <taxon>Bacteria</taxon>
        <taxon>Bacillati</taxon>
        <taxon>Bacillota</taxon>
        <taxon>Bacilli</taxon>
        <taxon>Bacillales</taxon>
        <taxon>Bacillaceae</taxon>
        <taxon>Calidifontibacillus/Schinkia group</taxon>
        <taxon>Schinkia</taxon>
    </lineage>
</organism>
<dbReference type="OrthoDB" id="2454846at2"/>
<dbReference type="AlphaFoldDB" id="A0A072NH80"/>
<dbReference type="Proteomes" id="UP000027936">
    <property type="component" value="Unassembled WGS sequence"/>
</dbReference>
<accession>A0A072NH80</accession>